<evidence type="ECO:0000256" key="3">
    <source>
        <dbReference type="ARBA" id="ARBA00022598"/>
    </source>
</evidence>
<dbReference type="EMBL" id="CM000760">
    <property type="protein sequence ID" value="OQU93251.1"/>
    <property type="molecule type" value="Genomic_DNA"/>
</dbReference>
<dbReference type="GO" id="GO:0046872">
    <property type="term" value="F:metal ion binding"/>
    <property type="evidence" value="ECO:0007669"/>
    <property type="project" value="UniProtKB-KW"/>
</dbReference>
<sequence length="565" mass="64916">MAEPPSTPPPSQPQLKLFNSMTKAKEPFQPRVEGKVGMYVCGVTPYDFSHVGHARAYVAFDVLYRYLKFLGYEVEYVRNFTDMMISPSLVSVHPPPLCIGIALCYKFTLYIQMLSSIIRRANEAGETHASLSSRFINEFLLDMAALQCLPPTREPRVTEHIEHIIELITKIIQNGHGYAIEGDVYFSVDSFPEYLLLSGRKLDQNRAGERVAVDTRKRNPADFALWKSAKEGEPSWESPWGHGRPGWHIECSAMSAHYLGHVFDIHGGGRDLIFPHHENELAQSRAAYPESEVICWMHNGFVNKDDQKMSKSENNFFTIRDIISLYHPMALRYFLIRTHYRSDVNHSDKAIEKASDRVYYIYKTLYDCEEMLSKYHEEGISVPVPAEEQNLVNRHRKAFLDNMSDDLKTTDVLDGEDGLTDLLKAINSNMNDLKKLQQKLEQQQKKQQQKKQQQKQQQTQKQPEDYIQGLIALETEIKDKLSVLGLMPPSSLSEVLNQLKDKALKRANLTEEQLQEQIEQRTVARKNKQFEVSDEIRKHLATLGISLMDEPTGTSWRPCEPDRPE</sequence>
<evidence type="ECO:0000256" key="9">
    <source>
        <dbReference type="ARBA" id="ARBA00023146"/>
    </source>
</evidence>
<dbReference type="NCBIfam" id="TIGR00435">
    <property type="entry name" value="cysS"/>
    <property type="match status" value="1"/>
</dbReference>
<accession>A0A1Z5SBF3</accession>
<evidence type="ECO:0000256" key="4">
    <source>
        <dbReference type="ARBA" id="ARBA00022723"/>
    </source>
</evidence>
<feature type="non-terminal residue" evidence="15">
    <location>
        <position position="565"/>
    </location>
</feature>
<dbReference type="CDD" id="cd00672">
    <property type="entry name" value="CysRS_core"/>
    <property type="match status" value="1"/>
</dbReference>
<name>A0A1Z5SBF3_SORBI</name>
<proteinExistence type="inferred from homology"/>
<dbReference type="InterPro" id="IPR009080">
    <property type="entry name" value="tRNAsynth_Ia_anticodon-bd"/>
</dbReference>
<dbReference type="InterPro" id="IPR056411">
    <property type="entry name" value="CysS_C"/>
</dbReference>
<evidence type="ECO:0000256" key="6">
    <source>
        <dbReference type="ARBA" id="ARBA00022833"/>
    </source>
</evidence>
<dbReference type="InterPro" id="IPR014729">
    <property type="entry name" value="Rossmann-like_a/b/a_fold"/>
</dbReference>
<evidence type="ECO:0000256" key="2">
    <source>
        <dbReference type="ARBA" id="ARBA00012832"/>
    </source>
</evidence>
<keyword evidence="16" id="KW-1185">Reference proteome</keyword>
<dbReference type="EC" id="6.1.1.16" evidence="2"/>
<evidence type="ECO:0000259" key="13">
    <source>
        <dbReference type="Pfam" id="PF01406"/>
    </source>
</evidence>
<organism evidence="15 16">
    <name type="scientific">Sorghum bicolor</name>
    <name type="common">Sorghum</name>
    <name type="synonym">Sorghum vulgare</name>
    <dbReference type="NCBI Taxonomy" id="4558"/>
    <lineage>
        <taxon>Eukaryota</taxon>
        <taxon>Viridiplantae</taxon>
        <taxon>Streptophyta</taxon>
        <taxon>Embryophyta</taxon>
        <taxon>Tracheophyta</taxon>
        <taxon>Spermatophyta</taxon>
        <taxon>Magnoliopsida</taxon>
        <taxon>Liliopsida</taxon>
        <taxon>Poales</taxon>
        <taxon>Poaceae</taxon>
        <taxon>PACMAD clade</taxon>
        <taxon>Panicoideae</taxon>
        <taxon>Andropogonodae</taxon>
        <taxon>Andropogoneae</taxon>
        <taxon>Sorghinae</taxon>
        <taxon>Sorghum</taxon>
    </lineage>
</organism>
<keyword evidence="11" id="KW-0175">Coiled coil</keyword>
<dbReference type="SUPFAM" id="SSF52374">
    <property type="entry name" value="Nucleotidylyl transferase"/>
    <property type="match status" value="1"/>
</dbReference>
<evidence type="ECO:0000256" key="1">
    <source>
        <dbReference type="ARBA" id="ARBA00001947"/>
    </source>
</evidence>
<dbReference type="InParanoid" id="A0A1Z5SBF3"/>
<evidence type="ECO:0000313" key="16">
    <source>
        <dbReference type="Proteomes" id="UP000000768"/>
    </source>
</evidence>
<dbReference type="InterPro" id="IPR015803">
    <property type="entry name" value="Cys-tRNA-ligase"/>
</dbReference>
<dbReference type="eggNOG" id="KOG2007">
    <property type="taxonomic scope" value="Eukaryota"/>
</dbReference>
<feature type="domain" description="tRNA synthetases class I catalytic" evidence="13">
    <location>
        <begin position="116"/>
        <end position="355"/>
    </location>
</feature>
<dbReference type="Pfam" id="PF01406">
    <property type="entry name" value="tRNA-synt_1e"/>
    <property type="match status" value="2"/>
</dbReference>
<dbReference type="AlphaFoldDB" id="A0A1Z5SBF3"/>
<evidence type="ECO:0000259" key="14">
    <source>
        <dbReference type="Pfam" id="PF23493"/>
    </source>
</evidence>
<dbReference type="GO" id="GO:0005524">
    <property type="term" value="F:ATP binding"/>
    <property type="evidence" value="ECO:0000318"/>
    <property type="project" value="GO_Central"/>
</dbReference>
<feature type="domain" description="tRNA synthetases class I catalytic" evidence="13">
    <location>
        <begin position="28"/>
        <end position="83"/>
    </location>
</feature>
<reference evidence="15 16" key="1">
    <citation type="journal article" date="2009" name="Nature">
        <title>The Sorghum bicolor genome and the diversification of grasses.</title>
        <authorList>
            <person name="Paterson A.H."/>
            <person name="Bowers J.E."/>
            <person name="Bruggmann R."/>
            <person name="Dubchak I."/>
            <person name="Grimwood J."/>
            <person name="Gundlach H."/>
            <person name="Haberer G."/>
            <person name="Hellsten U."/>
            <person name="Mitros T."/>
            <person name="Poliakov A."/>
            <person name="Schmutz J."/>
            <person name="Spannagl M."/>
            <person name="Tang H."/>
            <person name="Wang X."/>
            <person name="Wicker T."/>
            <person name="Bharti A.K."/>
            <person name="Chapman J."/>
            <person name="Feltus F.A."/>
            <person name="Gowik U."/>
            <person name="Grigoriev I.V."/>
            <person name="Lyons E."/>
            <person name="Maher C.A."/>
            <person name="Martis M."/>
            <person name="Narechania A."/>
            <person name="Otillar R.P."/>
            <person name="Penning B.W."/>
            <person name="Salamov A.A."/>
            <person name="Wang Y."/>
            <person name="Zhang L."/>
            <person name="Carpita N.C."/>
            <person name="Freeling M."/>
            <person name="Gingle A.R."/>
            <person name="Hash C.T."/>
            <person name="Keller B."/>
            <person name="Klein P."/>
            <person name="Kresovich S."/>
            <person name="McCann M.C."/>
            <person name="Ming R."/>
            <person name="Peterson D.G."/>
            <person name="Mehboob-ur-Rahman"/>
            <person name="Ware D."/>
            <person name="Westhoff P."/>
            <person name="Mayer K.F."/>
            <person name="Messing J."/>
            <person name="Rokhsar D.S."/>
        </authorList>
    </citation>
    <scope>NUCLEOTIDE SEQUENCE [LARGE SCALE GENOMIC DNA]</scope>
    <source>
        <strain evidence="16">cv. BTx623</strain>
    </source>
</reference>
<dbReference type="Gramene" id="OQU93251">
    <property type="protein sequence ID" value="OQU93251"/>
    <property type="gene ID" value="SORBI_3001G507600"/>
</dbReference>
<evidence type="ECO:0000256" key="10">
    <source>
        <dbReference type="ARBA" id="ARBA00031499"/>
    </source>
</evidence>
<keyword evidence="8" id="KW-0648">Protein biosynthesis</keyword>
<keyword evidence="5" id="KW-0547">Nucleotide-binding</keyword>
<reference evidence="16" key="2">
    <citation type="journal article" date="2018" name="Plant J.">
        <title>The Sorghum bicolor reference genome: improved assembly, gene annotations, a transcriptome atlas, and signatures of genome organization.</title>
        <authorList>
            <person name="McCormick R.F."/>
            <person name="Truong S.K."/>
            <person name="Sreedasyam A."/>
            <person name="Jenkins J."/>
            <person name="Shu S."/>
            <person name="Sims D."/>
            <person name="Kennedy M."/>
            <person name="Amirebrahimi M."/>
            <person name="Weers B.D."/>
            <person name="McKinley B."/>
            <person name="Mattison A."/>
            <person name="Morishige D.T."/>
            <person name="Grimwood J."/>
            <person name="Schmutz J."/>
            <person name="Mullet J.E."/>
        </authorList>
    </citation>
    <scope>NUCLEOTIDE SEQUENCE [LARGE SCALE GENOMIC DNA]</scope>
    <source>
        <strain evidence="16">cv. BTx623</strain>
    </source>
</reference>
<keyword evidence="7" id="KW-0067">ATP-binding</keyword>
<dbReference type="HAMAP" id="MF_00041">
    <property type="entry name" value="Cys_tRNA_synth"/>
    <property type="match status" value="1"/>
</dbReference>
<feature type="domain" description="Cysteinyl-tRNA ligase anticodon binding" evidence="14">
    <location>
        <begin position="517"/>
        <end position="557"/>
    </location>
</feature>
<feature type="coiled-coil region" evidence="11">
    <location>
        <begin position="492"/>
        <end position="520"/>
    </location>
</feature>
<feature type="region of interest" description="Disordered" evidence="12">
    <location>
        <begin position="438"/>
        <end position="463"/>
    </location>
</feature>
<evidence type="ECO:0000256" key="7">
    <source>
        <dbReference type="ARBA" id="ARBA00022840"/>
    </source>
</evidence>
<evidence type="ECO:0000256" key="5">
    <source>
        <dbReference type="ARBA" id="ARBA00022741"/>
    </source>
</evidence>
<dbReference type="Pfam" id="PF23493">
    <property type="entry name" value="CysS_C"/>
    <property type="match status" value="1"/>
</dbReference>
<evidence type="ECO:0000313" key="15">
    <source>
        <dbReference type="EMBL" id="OQU93251.1"/>
    </source>
</evidence>
<dbReference type="GO" id="GO:0005737">
    <property type="term" value="C:cytoplasm"/>
    <property type="evidence" value="ECO:0000318"/>
    <property type="project" value="GO_Central"/>
</dbReference>
<dbReference type="Gene3D" id="1.20.120.1910">
    <property type="entry name" value="Cysteine-tRNA ligase, C-terminal anti-codon recognition domain"/>
    <property type="match status" value="2"/>
</dbReference>
<dbReference type="Gene3D" id="3.40.50.620">
    <property type="entry name" value="HUPs"/>
    <property type="match status" value="1"/>
</dbReference>
<evidence type="ECO:0000256" key="12">
    <source>
        <dbReference type="SAM" id="MobiDB-lite"/>
    </source>
</evidence>
<dbReference type="FunFam" id="3.40.50.620:FF:000451">
    <property type="entry name" value="Cysteine-tRNA ligase-like protein"/>
    <property type="match status" value="1"/>
</dbReference>
<protein>
    <recommendedName>
        <fullName evidence="2">cysteine--tRNA ligase</fullName>
        <ecNumber evidence="2">6.1.1.16</ecNumber>
    </recommendedName>
    <alternativeName>
        <fullName evidence="10">Cysteinyl-tRNA synthetase</fullName>
    </alternativeName>
</protein>
<keyword evidence="9" id="KW-0030">Aminoacyl-tRNA synthetase</keyword>
<dbReference type="OMA" id="HRDMYEL"/>
<evidence type="ECO:0000256" key="11">
    <source>
        <dbReference type="SAM" id="Coils"/>
    </source>
</evidence>
<gene>
    <name evidence="15" type="ORF">SORBI_3001G507600</name>
</gene>
<keyword evidence="6" id="KW-0862">Zinc</keyword>
<evidence type="ECO:0000256" key="8">
    <source>
        <dbReference type="ARBA" id="ARBA00022917"/>
    </source>
</evidence>
<keyword evidence="3" id="KW-0436">Ligase</keyword>
<dbReference type="STRING" id="4558.A0A1Z5SBF3"/>
<dbReference type="PANTHER" id="PTHR10890">
    <property type="entry name" value="CYSTEINYL-TRNA SYNTHETASE"/>
    <property type="match status" value="1"/>
</dbReference>
<dbReference type="PANTHER" id="PTHR10890:SF26">
    <property type="entry name" value="CYSTEINE--TRNA LIGASE 1, CYTOPLASMIC-RELATED"/>
    <property type="match status" value="1"/>
</dbReference>
<dbReference type="Proteomes" id="UP000000768">
    <property type="component" value="Chromosome 1"/>
</dbReference>
<dbReference type="InterPro" id="IPR032678">
    <property type="entry name" value="tRNA-synt_1_cat_dom"/>
</dbReference>
<dbReference type="SUPFAM" id="SSF47323">
    <property type="entry name" value="Anticodon-binding domain of a subclass of class I aminoacyl-tRNA synthetases"/>
    <property type="match status" value="1"/>
</dbReference>
<dbReference type="InterPro" id="IPR024909">
    <property type="entry name" value="Cys-tRNA/MSH_ligase"/>
</dbReference>
<dbReference type="GO" id="GO:0004817">
    <property type="term" value="F:cysteine-tRNA ligase activity"/>
    <property type="evidence" value="ECO:0000318"/>
    <property type="project" value="GO_Central"/>
</dbReference>
<keyword evidence="4" id="KW-0479">Metal-binding</keyword>
<dbReference type="GO" id="GO:0006423">
    <property type="term" value="P:cysteinyl-tRNA aminoacylation"/>
    <property type="evidence" value="ECO:0000318"/>
    <property type="project" value="GO_Central"/>
</dbReference>
<dbReference type="PRINTS" id="PR00983">
    <property type="entry name" value="TRNASYNTHCYS"/>
</dbReference>
<dbReference type="FunCoup" id="A0A1Z5SBF3">
    <property type="interactions" value="1200"/>
</dbReference>
<comment type="cofactor">
    <cofactor evidence="1">
        <name>Zn(2+)</name>
        <dbReference type="ChEBI" id="CHEBI:29105"/>
    </cofactor>
</comment>